<dbReference type="Proteomes" id="UP001057402">
    <property type="component" value="Chromosome 10"/>
</dbReference>
<dbReference type="EMBL" id="CM042889">
    <property type="protein sequence ID" value="KAI4318417.1"/>
    <property type="molecule type" value="Genomic_DNA"/>
</dbReference>
<organism evidence="1 2">
    <name type="scientific">Melastoma candidum</name>
    <dbReference type="NCBI Taxonomy" id="119954"/>
    <lineage>
        <taxon>Eukaryota</taxon>
        <taxon>Viridiplantae</taxon>
        <taxon>Streptophyta</taxon>
        <taxon>Embryophyta</taxon>
        <taxon>Tracheophyta</taxon>
        <taxon>Spermatophyta</taxon>
        <taxon>Magnoliopsida</taxon>
        <taxon>eudicotyledons</taxon>
        <taxon>Gunneridae</taxon>
        <taxon>Pentapetalae</taxon>
        <taxon>rosids</taxon>
        <taxon>malvids</taxon>
        <taxon>Myrtales</taxon>
        <taxon>Melastomataceae</taxon>
        <taxon>Melastomatoideae</taxon>
        <taxon>Melastomateae</taxon>
        <taxon>Melastoma</taxon>
    </lineage>
</organism>
<protein>
    <submittedName>
        <fullName evidence="1">Uncharacterized protein</fullName>
    </submittedName>
</protein>
<evidence type="ECO:0000313" key="2">
    <source>
        <dbReference type="Proteomes" id="UP001057402"/>
    </source>
</evidence>
<proteinExistence type="predicted"/>
<evidence type="ECO:0000313" key="1">
    <source>
        <dbReference type="EMBL" id="KAI4318417.1"/>
    </source>
</evidence>
<keyword evidence="2" id="KW-1185">Reference proteome</keyword>
<reference evidence="2" key="1">
    <citation type="journal article" date="2023" name="Front. Plant Sci.">
        <title>Chromosomal-level genome assembly of Melastoma candidum provides insights into trichome evolution.</title>
        <authorList>
            <person name="Zhong Y."/>
            <person name="Wu W."/>
            <person name="Sun C."/>
            <person name="Zou P."/>
            <person name="Liu Y."/>
            <person name="Dai S."/>
            <person name="Zhou R."/>
        </authorList>
    </citation>
    <scope>NUCLEOTIDE SEQUENCE [LARGE SCALE GENOMIC DNA]</scope>
</reference>
<comment type="caution">
    <text evidence="1">The sequence shown here is derived from an EMBL/GenBank/DDBJ whole genome shotgun (WGS) entry which is preliminary data.</text>
</comment>
<name>A0ACB9M2V6_9MYRT</name>
<sequence length="150" mass="16989">MCSSKSSTYARWQRTREIYSRRSSLTIGISMRIAPARHISLYNNPDVLQLMQKRHMKDSFHDSLGFITAKMIRRTGGLAHVEDFESSSNPGKRAARKKKAFDFTKLLLKNVQSFRQIGELVTAILQLINDHSNSIAGGFGTTRQSRTTIV</sequence>
<accession>A0ACB9M2V6</accession>
<gene>
    <name evidence="1" type="ORF">MLD38_032121</name>
</gene>